<dbReference type="Pfam" id="PF01769">
    <property type="entry name" value="MgtE"/>
    <property type="match status" value="3"/>
</dbReference>
<dbReference type="AlphaFoldDB" id="A0A0F7SF66"/>
<organism evidence="12">
    <name type="scientific">Phaffia rhodozyma</name>
    <name type="common">Yeast</name>
    <name type="synonym">Xanthophyllomyces dendrorhous</name>
    <dbReference type="NCBI Taxonomy" id="264483"/>
    <lineage>
        <taxon>Eukaryota</taxon>
        <taxon>Fungi</taxon>
        <taxon>Dikarya</taxon>
        <taxon>Basidiomycota</taxon>
        <taxon>Agaricomycotina</taxon>
        <taxon>Tremellomycetes</taxon>
        <taxon>Cystofilobasidiales</taxon>
        <taxon>Mrakiaceae</taxon>
        <taxon>Phaffia</taxon>
    </lineage>
</organism>
<evidence type="ECO:0000259" key="11">
    <source>
        <dbReference type="Pfam" id="PF01769"/>
    </source>
</evidence>
<comment type="subcellular location">
    <subcellularLocation>
        <location evidence="1">Membrane</location>
        <topology evidence="1">Multi-pass membrane protein</topology>
    </subcellularLocation>
</comment>
<keyword evidence="7" id="KW-0406">Ion transport</keyword>
<feature type="transmembrane region" description="Helical" evidence="10">
    <location>
        <begin position="231"/>
        <end position="253"/>
    </location>
</feature>
<evidence type="ECO:0000256" key="4">
    <source>
        <dbReference type="ARBA" id="ARBA00022692"/>
    </source>
</evidence>
<reference evidence="12" key="1">
    <citation type="submission" date="2014-08" db="EMBL/GenBank/DDBJ databases">
        <authorList>
            <person name="Sharma Rahul"/>
            <person name="Thines Marco"/>
        </authorList>
    </citation>
    <scope>NUCLEOTIDE SEQUENCE</scope>
</reference>
<dbReference type="InterPro" id="IPR045349">
    <property type="entry name" value="SLC41A1-3"/>
</dbReference>
<dbReference type="InterPro" id="IPR006667">
    <property type="entry name" value="SLC41_membr_dom"/>
</dbReference>
<evidence type="ECO:0000256" key="3">
    <source>
        <dbReference type="ARBA" id="ARBA00022448"/>
    </source>
</evidence>
<evidence type="ECO:0000256" key="5">
    <source>
        <dbReference type="ARBA" id="ARBA00022842"/>
    </source>
</evidence>
<keyword evidence="5" id="KW-0460">Magnesium</keyword>
<dbReference type="SUPFAM" id="SSF161093">
    <property type="entry name" value="MgtE membrane domain-like"/>
    <property type="match status" value="2"/>
</dbReference>
<keyword evidence="8 10" id="KW-0472">Membrane</keyword>
<proteinExistence type="inferred from homology"/>
<feature type="compositionally biased region" description="Basic and acidic residues" evidence="9">
    <location>
        <begin position="10"/>
        <end position="23"/>
    </location>
</feature>
<sequence>MSVFGPDGQSRSRAERREPKESIRGRWARGDKIIRGQTTALFGFEKPSRAGWREIKELVYEVGPTLLLTLLGLVFTGALLEHLSRWKVFERVDELFILVPMLANLKGNLEMCLGARLSTSANIGELDIRLVRRSLILGQLSLLQVQAIAIASLAGLVSFLLGLAMPHRVSADIVGMSFNQSMMTNRSMIALEEPRNLAVAAGLWLGERDDPDLGYIDSFKEGYTPPGAKELIMVLVTGIGAACLSGATLGGFMSGLVLLSRRLRINPDNICTPIASCLSDLVTLFILAVIGSFIVPYISTPLPLMILPIILLAGVGFTWITLRNEYVSDSINTGWTPLLVAVTISSATGVVLDRCVDRYEGFAILAVAMTGLSGAVGSIHASRLSTVLHFSEPLSKSTPDEPTIGSVSPRTIALALLAVSVPVLAMFILAVAIAGWMRVEWQLIVSFFIVAELTIAISLYLADRFTLCFWSRELDPDSHTLPILSSVIDLVGQLLLFVAFEAAAMAGGNVRVLRPLVVSSAASSTASLSSVALASTTAATTTITTTTTAAAAATMLSVLSSAVANVTSDISNL</sequence>
<protein>
    <submittedName>
        <fullName evidence="12">Predicted divalent cation transporter</fullName>
    </submittedName>
</protein>
<dbReference type="EMBL" id="LN483167">
    <property type="protein sequence ID" value="CDZ97391.1"/>
    <property type="molecule type" value="Genomic_DNA"/>
</dbReference>
<feature type="transmembrane region" description="Helical" evidence="10">
    <location>
        <begin position="359"/>
        <end position="381"/>
    </location>
</feature>
<dbReference type="PANTHER" id="PTHR16228">
    <property type="entry name" value="DIVALENT CATION TRANSPORTER SOLUTE CARRIER FAMILY 41"/>
    <property type="match status" value="1"/>
</dbReference>
<keyword evidence="6 10" id="KW-1133">Transmembrane helix</keyword>
<evidence type="ECO:0000256" key="10">
    <source>
        <dbReference type="SAM" id="Phobius"/>
    </source>
</evidence>
<evidence type="ECO:0000256" key="8">
    <source>
        <dbReference type="ARBA" id="ARBA00023136"/>
    </source>
</evidence>
<evidence type="ECO:0000256" key="9">
    <source>
        <dbReference type="SAM" id="MobiDB-lite"/>
    </source>
</evidence>
<feature type="domain" description="SLC41A/MgtE integral membrane" evidence="11">
    <location>
        <begin position="368"/>
        <end position="498"/>
    </location>
</feature>
<feature type="transmembrane region" description="Helical" evidence="10">
    <location>
        <begin position="334"/>
        <end position="352"/>
    </location>
</feature>
<dbReference type="Gene3D" id="1.10.357.20">
    <property type="entry name" value="SLC41 divalent cation transporters, integral membrane domain"/>
    <property type="match status" value="2"/>
</dbReference>
<feature type="transmembrane region" description="Helical" evidence="10">
    <location>
        <begin position="443"/>
        <end position="462"/>
    </location>
</feature>
<dbReference type="GO" id="GO:0005886">
    <property type="term" value="C:plasma membrane"/>
    <property type="evidence" value="ECO:0007669"/>
    <property type="project" value="TreeGrafter"/>
</dbReference>
<feature type="transmembrane region" description="Helical" evidence="10">
    <location>
        <begin position="273"/>
        <end position="295"/>
    </location>
</feature>
<evidence type="ECO:0000256" key="2">
    <source>
        <dbReference type="ARBA" id="ARBA00009749"/>
    </source>
</evidence>
<keyword evidence="3" id="KW-0813">Transport</keyword>
<evidence type="ECO:0000313" key="12">
    <source>
        <dbReference type="EMBL" id="CDZ97391.1"/>
    </source>
</evidence>
<evidence type="ECO:0000256" key="7">
    <source>
        <dbReference type="ARBA" id="ARBA00023065"/>
    </source>
</evidence>
<dbReference type="PANTHER" id="PTHR16228:SF7">
    <property type="entry name" value="SLC41A_MGTE INTEGRAL MEMBRANE DOMAIN-CONTAINING PROTEIN"/>
    <property type="match status" value="1"/>
</dbReference>
<feature type="region of interest" description="Disordered" evidence="9">
    <location>
        <begin position="1"/>
        <end position="23"/>
    </location>
</feature>
<feature type="transmembrane region" description="Helical" evidence="10">
    <location>
        <begin position="482"/>
        <end position="504"/>
    </location>
</feature>
<accession>A0A0F7SF66</accession>
<comment type="similarity">
    <text evidence="2">Belongs to the SLC41A transporter family.</text>
</comment>
<evidence type="ECO:0000256" key="1">
    <source>
        <dbReference type="ARBA" id="ARBA00004141"/>
    </source>
</evidence>
<name>A0A0F7SF66_PHARH</name>
<dbReference type="InterPro" id="IPR036739">
    <property type="entry name" value="SLC41_membr_dom_sf"/>
</dbReference>
<feature type="transmembrane region" description="Helical" evidence="10">
    <location>
        <begin position="58"/>
        <end position="80"/>
    </location>
</feature>
<evidence type="ECO:0000256" key="6">
    <source>
        <dbReference type="ARBA" id="ARBA00022989"/>
    </source>
</evidence>
<feature type="transmembrane region" description="Helical" evidence="10">
    <location>
        <begin position="412"/>
        <end position="436"/>
    </location>
</feature>
<feature type="transmembrane region" description="Helical" evidence="10">
    <location>
        <begin position="302"/>
        <end position="322"/>
    </location>
</feature>
<dbReference type="GO" id="GO:0008324">
    <property type="term" value="F:monoatomic cation transmembrane transporter activity"/>
    <property type="evidence" value="ECO:0007669"/>
    <property type="project" value="InterPro"/>
</dbReference>
<keyword evidence="4 10" id="KW-0812">Transmembrane</keyword>
<feature type="transmembrane region" description="Helical" evidence="10">
    <location>
        <begin position="143"/>
        <end position="163"/>
    </location>
</feature>
<feature type="domain" description="SLC41A/MgtE integral membrane" evidence="11">
    <location>
        <begin position="221"/>
        <end position="290"/>
    </location>
</feature>
<feature type="domain" description="SLC41A/MgtE integral membrane" evidence="11">
    <location>
        <begin position="99"/>
        <end position="169"/>
    </location>
</feature>